<reference evidence="1" key="1">
    <citation type="submission" date="2023-08" db="EMBL/GenBank/DDBJ databases">
        <authorList>
            <person name="Alioto T."/>
            <person name="Alioto T."/>
            <person name="Gomez Garrido J."/>
        </authorList>
    </citation>
    <scope>NUCLEOTIDE SEQUENCE</scope>
</reference>
<dbReference type="EMBL" id="OX597824">
    <property type="protein sequence ID" value="CAI9730693.1"/>
    <property type="molecule type" value="Genomic_DNA"/>
</dbReference>
<gene>
    <name evidence="1" type="ORF">OCTVUL_1B019068</name>
</gene>
<proteinExistence type="predicted"/>
<organism evidence="1 2">
    <name type="scientific">Octopus vulgaris</name>
    <name type="common">Common octopus</name>
    <dbReference type="NCBI Taxonomy" id="6645"/>
    <lineage>
        <taxon>Eukaryota</taxon>
        <taxon>Metazoa</taxon>
        <taxon>Spiralia</taxon>
        <taxon>Lophotrochozoa</taxon>
        <taxon>Mollusca</taxon>
        <taxon>Cephalopoda</taxon>
        <taxon>Coleoidea</taxon>
        <taxon>Octopodiformes</taxon>
        <taxon>Octopoda</taxon>
        <taxon>Incirrata</taxon>
        <taxon>Octopodidae</taxon>
        <taxon>Octopus</taxon>
    </lineage>
</organism>
<dbReference type="AlphaFoldDB" id="A0AA36BAV5"/>
<evidence type="ECO:0000313" key="2">
    <source>
        <dbReference type="Proteomes" id="UP001162480"/>
    </source>
</evidence>
<protein>
    <submittedName>
        <fullName evidence="1">Uncharacterized protein</fullName>
    </submittedName>
</protein>
<name>A0AA36BAV5_OCTVU</name>
<sequence length="70" mass="8064">MDSGKSDTRKTSISFIYMAWTLGNRTLEKPASRSFIRHGLWEIGHWKNRHLVHLYDMDSGKSDTGKPASR</sequence>
<keyword evidence="2" id="KW-1185">Reference proteome</keyword>
<dbReference type="Proteomes" id="UP001162480">
    <property type="component" value="Chromosome 11"/>
</dbReference>
<accession>A0AA36BAV5</accession>
<evidence type="ECO:0000313" key="1">
    <source>
        <dbReference type="EMBL" id="CAI9730693.1"/>
    </source>
</evidence>